<dbReference type="KEGG" id="cbar:PATL70BA_1427"/>
<dbReference type="RefSeq" id="WP_125136644.1">
    <property type="nucleotide sequence ID" value="NZ_LR130778.1"/>
</dbReference>
<evidence type="ECO:0000313" key="2">
    <source>
        <dbReference type="Proteomes" id="UP000279029"/>
    </source>
</evidence>
<dbReference type="EMBL" id="LR130778">
    <property type="protein sequence ID" value="VDN47312.1"/>
    <property type="molecule type" value="Genomic_DNA"/>
</dbReference>
<proteinExistence type="predicted"/>
<reference evidence="1 2" key="1">
    <citation type="submission" date="2018-09" db="EMBL/GenBank/DDBJ databases">
        <authorList>
            <person name="Postec A."/>
        </authorList>
    </citation>
    <scope>NUCLEOTIDE SEQUENCE [LARGE SCALE GENOMIC DNA]</scope>
    <source>
        <strain evidence="1">70B-A</strain>
    </source>
</reference>
<keyword evidence="2" id="KW-1185">Reference proteome</keyword>
<evidence type="ECO:0000313" key="1">
    <source>
        <dbReference type="EMBL" id="VDN47312.1"/>
    </source>
</evidence>
<gene>
    <name evidence="1" type="ORF">PATL70BA_1427</name>
</gene>
<dbReference type="OrthoDB" id="2079759at2"/>
<accession>A0A3P7RXD2</accession>
<name>A0A3P7RXD2_9FIRM</name>
<dbReference type="Proteomes" id="UP000279029">
    <property type="component" value="Chromosome"/>
</dbReference>
<protein>
    <submittedName>
        <fullName evidence="1">Uncharacterized protein</fullName>
    </submittedName>
</protein>
<organism evidence="1 2">
    <name type="scientific">Petrocella atlantisensis</name>
    <dbReference type="NCBI Taxonomy" id="2173034"/>
    <lineage>
        <taxon>Bacteria</taxon>
        <taxon>Bacillati</taxon>
        <taxon>Bacillota</taxon>
        <taxon>Clostridia</taxon>
        <taxon>Lachnospirales</taxon>
        <taxon>Vallitaleaceae</taxon>
        <taxon>Petrocella</taxon>
    </lineage>
</organism>
<dbReference type="AlphaFoldDB" id="A0A3P7RXD2"/>
<sequence>MTKKKLDEIVKQIRQLGYDCRPASEEGQYCHVFKGEEQLCILFDNGGINTNAHSDIFNTARRTKEYLGNFENASKLKAFGLKAGYRKLLEFNDYVLAMREMESINEYEFVTWQYSPNKQVVNYGHYFSDYEAAKEDFSERAGLTDRYKKFTESQLKVIHSSLVSFVGLSEIIDYQAEKAIGTVLEKIGDIIPEIKQHEILEDEGMAPEDGLEM</sequence>